<evidence type="ECO:0000259" key="1">
    <source>
        <dbReference type="Pfam" id="PF08547"/>
    </source>
</evidence>
<dbReference type="EMBL" id="CP102381">
    <property type="protein sequence ID" value="WEJ61646.1"/>
    <property type="molecule type" value="Genomic_DNA"/>
</dbReference>
<dbReference type="RefSeq" id="WP_275593905.1">
    <property type="nucleotide sequence ID" value="NZ_CP102381.1"/>
</dbReference>
<accession>A0ABY8C6Q1</accession>
<evidence type="ECO:0000313" key="2">
    <source>
        <dbReference type="EMBL" id="WEJ61646.1"/>
    </source>
</evidence>
<dbReference type="Proteomes" id="UP001222275">
    <property type="component" value="Chromosome"/>
</dbReference>
<dbReference type="InterPro" id="IPR013857">
    <property type="entry name" value="NADH-UbQ_OxRdtase-assoc_prot30"/>
</dbReference>
<feature type="domain" description="NADH:ubiquinone oxidoreductase intermediate-associated protein 30" evidence="1">
    <location>
        <begin position="12"/>
        <end position="149"/>
    </location>
</feature>
<proteinExistence type="predicted"/>
<reference evidence="2 3" key="1">
    <citation type="submission" date="2022-06" db="EMBL/GenBank/DDBJ databases">
        <title>Thiomicrohabdus sp. nov, an obligately chemolithoautotrophic, sulfur-oxidizing bacterium isolated from beach of Guanyin Mountain. Amoy.</title>
        <authorList>
            <person name="Zhu H."/>
        </authorList>
    </citation>
    <scope>NUCLEOTIDE SEQUENCE [LARGE SCALE GENOMIC DNA]</scope>
    <source>
        <strain evidence="2 3">XGS-01</strain>
    </source>
</reference>
<dbReference type="InterPro" id="IPR008979">
    <property type="entry name" value="Galactose-bd-like_sf"/>
</dbReference>
<dbReference type="Pfam" id="PF08547">
    <property type="entry name" value="CIA30"/>
    <property type="match status" value="1"/>
</dbReference>
<protein>
    <submittedName>
        <fullName evidence="2">CIA30 family protein</fullName>
    </submittedName>
</protein>
<keyword evidence="3" id="KW-1185">Reference proteome</keyword>
<dbReference type="SUPFAM" id="SSF49785">
    <property type="entry name" value="Galactose-binding domain-like"/>
    <property type="match status" value="1"/>
</dbReference>
<sequence length="168" mass="19497">MQQLTLYTNQATDTKHSWKMVSDQVMGGISQGIMQTTENGVNLQGRVSLKNNGGFLQVQWQLSNSISQTELQSYRGIFIEWCSQKNEELELLLKSAQLWMPWQSYRCKATATPEWQMLYIPFELFQPYRTQTRLNPKRINKFSVLAGGKEMDVNVTIRQFGFFKSPTK</sequence>
<gene>
    <name evidence="2" type="ORF">NR989_06415</name>
</gene>
<evidence type="ECO:0000313" key="3">
    <source>
        <dbReference type="Proteomes" id="UP001222275"/>
    </source>
</evidence>
<name>A0ABY8C6Q1_9GAMM</name>
<organism evidence="2 3">
    <name type="scientific">Thiomicrorhabdus lithotrophica</name>
    <dbReference type="NCBI Taxonomy" id="2949997"/>
    <lineage>
        <taxon>Bacteria</taxon>
        <taxon>Pseudomonadati</taxon>
        <taxon>Pseudomonadota</taxon>
        <taxon>Gammaproteobacteria</taxon>
        <taxon>Thiotrichales</taxon>
        <taxon>Piscirickettsiaceae</taxon>
        <taxon>Thiomicrorhabdus</taxon>
    </lineage>
</organism>